<protein>
    <submittedName>
        <fullName evidence="2">Exodeoxyribonuclease 1</fullName>
    </submittedName>
</protein>
<evidence type="ECO:0000313" key="2">
    <source>
        <dbReference type="EMBL" id="KAF7338618.1"/>
    </source>
</evidence>
<reference evidence="2" key="1">
    <citation type="submission" date="2020-05" db="EMBL/GenBank/DDBJ databases">
        <title>Mycena genomes resolve the evolution of fungal bioluminescence.</title>
        <authorList>
            <person name="Tsai I.J."/>
        </authorList>
    </citation>
    <scope>NUCLEOTIDE SEQUENCE</scope>
    <source>
        <strain evidence="2">CCC161011</strain>
    </source>
</reference>
<dbReference type="EMBL" id="JACAZI010000021">
    <property type="protein sequence ID" value="KAF7338618.1"/>
    <property type="molecule type" value="Genomic_DNA"/>
</dbReference>
<sequence>MRLPPEHPRNRPQDSTHTLLRAYGTVAEVPDALAEDGEVSIPPAYLQRFRLAEKCFLHQRVHDPSKKSLVPNAFVGPNLEPEVTQKLA</sequence>
<name>A0A8H6XCM5_9AGAR</name>
<keyword evidence="3" id="KW-1185">Reference proteome</keyword>
<proteinExistence type="predicted"/>
<feature type="region of interest" description="Disordered" evidence="1">
    <location>
        <begin position="67"/>
        <end position="88"/>
    </location>
</feature>
<dbReference type="Proteomes" id="UP000620124">
    <property type="component" value="Unassembled WGS sequence"/>
</dbReference>
<evidence type="ECO:0000313" key="3">
    <source>
        <dbReference type="Proteomes" id="UP000620124"/>
    </source>
</evidence>
<dbReference type="OrthoDB" id="26491at2759"/>
<evidence type="ECO:0000256" key="1">
    <source>
        <dbReference type="SAM" id="MobiDB-lite"/>
    </source>
</evidence>
<dbReference type="AlphaFoldDB" id="A0A8H6XCM5"/>
<gene>
    <name evidence="2" type="ORF">MVEN_02088100</name>
</gene>
<accession>A0A8H6XCM5</accession>
<organism evidence="2 3">
    <name type="scientific">Mycena venus</name>
    <dbReference type="NCBI Taxonomy" id="2733690"/>
    <lineage>
        <taxon>Eukaryota</taxon>
        <taxon>Fungi</taxon>
        <taxon>Dikarya</taxon>
        <taxon>Basidiomycota</taxon>
        <taxon>Agaricomycotina</taxon>
        <taxon>Agaricomycetes</taxon>
        <taxon>Agaricomycetidae</taxon>
        <taxon>Agaricales</taxon>
        <taxon>Marasmiineae</taxon>
        <taxon>Mycenaceae</taxon>
        <taxon>Mycena</taxon>
    </lineage>
</organism>
<comment type="caution">
    <text evidence="2">The sequence shown here is derived from an EMBL/GenBank/DDBJ whole genome shotgun (WGS) entry which is preliminary data.</text>
</comment>